<feature type="compositionally biased region" description="Polar residues" evidence="1">
    <location>
        <begin position="219"/>
        <end position="233"/>
    </location>
</feature>
<evidence type="ECO:0000256" key="1">
    <source>
        <dbReference type="SAM" id="MobiDB-lite"/>
    </source>
</evidence>
<feature type="region of interest" description="Disordered" evidence="1">
    <location>
        <begin position="124"/>
        <end position="143"/>
    </location>
</feature>
<feature type="compositionally biased region" description="Basic and acidic residues" evidence="1">
    <location>
        <begin position="83"/>
        <end position="97"/>
    </location>
</feature>
<evidence type="ECO:0000256" key="2">
    <source>
        <dbReference type="SAM" id="SignalP"/>
    </source>
</evidence>
<sequence>MAKVQALLFVAAFLPILIAYPLEDSSSTETHINKDEEKTDKNSYIEETYIEVLLPGVSRLNSSSINALLSKNNTTESDEDKTIDDKESNEDSSKEAHPGLVSAQVSASPRPLSRAVRDITYNQNPANLTQNGSPSSLPANKNSHPALLSASRAIRDVDEGKESSSTTEEQKLSTQVRDSVDQTQSGSTSSTTEADVGKQQKKAQPSETLTRAARDVAAQKQNSFPIGSSSTTERAVLGNKLSQSQSPFAVEH</sequence>
<feature type="region of interest" description="Disordered" evidence="1">
    <location>
        <begin position="71"/>
        <end position="111"/>
    </location>
</feature>
<keyword evidence="4" id="KW-1185">Reference proteome</keyword>
<feature type="region of interest" description="Disordered" evidence="1">
    <location>
        <begin position="157"/>
        <end position="252"/>
    </location>
</feature>
<protein>
    <submittedName>
        <fullName evidence="3">Uncharacterized protein</fullName>
    </submittedName>
</protein>
<dbReference type="Proteomes" id="UP001152799">
    <property type="component" value="Chromosome 10"/>
</dbReference>
<dbReference type="EMBL" id="OU892286">
    <property type="protein sequence ID" value="CAG9761784.1"/>
    <property type="molecule type" value="Genomic_DNA"/>
</dbReference>
<dbReference type="AlphaFoldDB" id="A0A9N9QK01"/>
<name>A0A9N9QK01_9CUCU</name>
<proteinExistence type="predicted"/>
<evidence type="ECO:0000313" key="3">
    <source>
        <dbReference type="EMBL" id="CAG9761784.1"/>
    </source>
</evidence>
<feature type="signal peptide" evidence="2">
    <location>
        <begin position="1"/>
        <end position="19"/>
    </location>
</feature>
<accession>A0A9N9QK01</accession>
<feature type="compositionally biased region" description="Polar residues" evidence="1">
    <location>
        <begin position="163"/>
        <end position="177"/>
    </location>
</feature>
<keyword evidence="2" id="KW-0732">Signal</keyword>
<reference evidence="3" key="1">
    <citation type="submission" date="2022-01" db="EMBL/GenBank/DDBJ databases">
        <authorList>
            <person name="King R."/>
        </authorList>
    </citation>
    <scope>NUCLEOTIDE SEQUENCE</scope>
</reference>
<organism evidence="3 4">
    <name type="scientific">Ceutorhynchus assimilis</name>
    <name type="common">cabbage seed weevil</name>
    <dbReference type="NCBI Taxonomy" id="467358"/>
    <lineage>
        <taxon>Eukaryota</taxon>
        <taxon>Metazoa</taxon>
        <taxon>Ecdysozoa</taxon>
        <taxon>Arthropoda</taxon>
        <taxon>Hexapoda</taxon>
        <taxon>Insecta</taxon>
        <taxon>Pterygota</taxon>
        <taxon>Neoptera</taxon>
        <taxon>Endopterygota</taxon>
        <taxon>Coleoptera</taxon>
        <taxon>Polyphaga</taxon>
        <taxon>Cucujiformia</taxon>
        <taxon>Curculionidae</taxon>
        <taxon>Ceutorhynchinae</taxon>
        <taxon>Ceutorhynchus</taxon>
    </lineage>
</organism>
<feature type="chain" id="PRO_5040128601" evidence="2">
    <location>
        <begin position="20"/>
        <end position="252"/>
    </location>
</feature>
<evidence type="ECO:0000313" key="4">
    <source>
        <dbReference type="Proteomes" id="UP001152799"/>
    </source>
</evidence>
<feature type="compositionally biased region" description="Low complexity" evidence="1">
    <location>
        <begin position="182"/>
        <end position="192"/>
    </location>
</feature>
<gene>
    <name evidence="3" type="ORF">CEUTPL_LOCUS2477</name>
</gene>
<feature type="compositionally biased region" description="Polar residues" evidence="1">
    <location>
        <begin position="240"/>
        <end position="252"/>
    </location>
</feature>